<dbReference type="InterPro" id="IPR003439">
    <property type="entry name" value="ABC_transporter-like_ATP-bd"/>
</dbReference>
<evidence type="ECO:0000313" key="6">
    <source>
        <dbReference type="EMBL" id="CDX04920.1"/>
    </source>
</evidence>
<dbReference type="GO" id="GO:0022857">
    <property type="term" value="F:transmembrane transporter activity"/>
    <property type="evidence" value="ECO:0007669"/>
    <property type="project" value="UniProtKB-ARBA"/>
</dbReference>
<name>A0A098B970_DESHA</name>
<dbReference type="PROSITE" id="PS50893">
    <property type="entry name" value="ABC_TRANSPORTER_2"/>
    <property type="match status" value="1"/>
</dbReference>
<dbReference type="GO" id="GO:0005524">
    <property type="term" value="F:ATP binding"/>
    <property type="evidence" value="ECO:0007669"/>
    <property type="project" value="UniProtKB-KW"/>
</dbReference>
<dbReference type="SMART" id="SM00382">
    <property type="entry name" value="AAA"/>
    <property type="match status" value="1"/>
</dbReference>
<evidence type="ECO:0000256" key="3">
    <source>
        <dbReference type="ARBA" id="ARBA00022741"/>
    </source>
</evidence>
<keyword evidence="2" id="KW-0813">Transport</keyword>
<dbReference type="FunFam" id="3.40.50.300:FF:000032">
    <property type="entry name" value="Export ABC transporter ATP-binding protein"/>
    <property type="match status" value="1"/>
</dbReference>
<feature type="domain" description="ABC transporter" evidence="5">
    <location>
        <begin position="5"/>
        <end position="232"/>
    </location>
</feature>
<evidence type="ECO:0000256" key="1">
    <source>
        <dbReference type="ARBA" id="ARBA00005417"/>
    </source>
</evidence>
<evidence type="ECO:0000256" key="2">
    <source>
        <dbReference type="ARBA" id="ARBA00022448"/>
    </source>
</evidence>
<dbReference type="SUPFAM" id="SSF52540">
    <property type="entry name" value="P-loop containing nucleoside triphosphate hydrolases"/>
    <property type="match status" value="1"/>
</dbReference>
<comment type="similarity">
    <text evidence="1">Belongs to the ABC transporter superfamily.</text>
</comment>
<keyword evidence="6" id="KW-0449">Lipoprotein</keyword>
<dbReference type="PANTHER" id="PTHR42798:SF2">
    <property type="entry name" value="ABC TRANSPORTER ATP-BINDING PROTEIN MG467-RELATED"/>
    <property type="match status" value="1"/>
</dbReference>
<dbReference type="EMBL" id="LK996017">
    <property type="protein sequence ID" value="CDX04920.1"/>
    <property type="molecule type" value="Genomic_DNA"/>
</dbReference>
<dbReference type="InterPro" id="IPR017911">
    <property type="entry name" value="MacB-like_ATP-bd"/>
</dbReference>
<dbReference type="PANTHER" id="PTHR42798">
    <property type="entry name" value="LIPOPROTEIN-RELEASING SYSTEM ATP-BINDING PROTEIN LOLD"/>
    <property type="match status" value="1"/>
</dbReference>
<dbReference type="InterPro" id="IPR027417">
    <property type="entry name" value="P-loop_NTPase"/>
</dbReference>
<evidence type="ECO:0000256" key="4">
    <source>
        <dbReference type="ARBA" id="ARBA00022840"/>
    </source>
</evidence>
<protein>
    <submittedName>
        <fullName evidence="6">Lipoprotein-releasing system ATP-binding protein LolD 2</fullName>
    </submittedName>
</protein>
<dbReference type="InterPro" id="IPR003593">
    <property type="entry name" value="AAA+_ATPase"/>
</dbReference>
<dbReference type="Pfam" id="PF00005">
    <property type="entry name" value="ABC_tran"/>
    <property type="match status" value="1"/>
</dbReference>
<dbReference type="GO" id="GO:0098796">
    <property type="term" value="C:membrane protein complex"/>
    <property type="evidence" value="ECO:0007669"/>
    <property type="project" value="UniProtKB-ARBA"/>
</dbReference>
<dbReference type="RefSeq" id="WP_208926538.1">
    <property type="nucleotide sequence ID" value="NZ_LK996017.1"/>
</dbReference>
<sequence length="234" mass="26105">MTLLLEGKGVRKVYQTGEIELEVLKGLDFQIFAAEVIVILGQSGSGKTTLLNIIGGMTPPTAGELYYRGQPLHEASDTELTLYRRQAVGFVFQHYNLMPNLTAFENIWLAAEIAEDPLSVDEVLRDVGLEPWAEHFPSQLSGGQQQRVAIARAIVKNPALLLCDEPTGALDIQTGIQVLKALQKLNRDYQKTIIIITHNGEIAKMADRVFFIKDGMLEKIQTNEHPLQPEELLW</sequence>
<accession>A0A098B970</accession>
<dbReference type="Gene3D" id="3.40.50.300">
    <property type="entry name" value="P-loop containing nucleotide triphosphate hydrolases"/>
    <property type="match status" value="1"/>
</dbReference>
<reference evidence="6" key="1">
    <citation type="submission" date="2014-07" db="EMBL/GenBank/DDBJ databases">
        <authorList>
            <person name="Hornung V.Bastian."/>
        </authorList>
    </citation>
    <scope>NUCLEOTIDE SEQUENCE</scope>
    <source>
        <strain evidence="6">PCE-S</strain>
    </source>
</reference>
<dbReference type="GO" id="GO:0016887">
    <property type="term" value="F:ATP hydrolysis activity"/>
    <property type="evidence" value="ECO:0007669"/>
    <property type="project" value="InterPro"/>
</dbReference>
<keyword evidence="3" id="KW-0547">Nucleotide-binding</keyword>
<evidence type="ECO:0000259" key="5">
    <source>
        <dbReference type="PROSITE" id="PS50893"/>
    </source>
</evidence>
<dbReference type="InterPro" id="IPR017871">
    <property type="entry name" value="ABC_transporter-like_CS"/>
</dbReference>
<dbReference type="AlphaFoldDB" id="A0A098B970"/>
<proteinExistence type="inferred from homology"/>
<dbReference type="CDD" id="cd03255">
    <property type="entry name" value="ABC_MJ0796_LolCDE_FtsE"/>
    <property type="match status" value="1"/>
</dbReference>
<gene>
    <name evidence="6" type="ORF">DPCES_5034</name>
</gene>
<dbReference type="PROSITE" id="PS00211">
    <property type="entry name" value="ABC_TRANSPORTER_1"/>
    <property type="match status" value="1"/>
</dbReference>
<keyword evidence="4 6" id="KW-0067">ATP-binding</keyword>
<dbReference type="PATRIC" id="fig|49338.4.peg.5416"/>
<organism evidence="6">
    <name type="scientific">Desulfitobacterium hafniense</name>
    <name type="common">Desulfitobacterium frappieri</name>
    <dbReference type="NCBI Taxonomy" id="49338"/>
    <lineage>
        <taxon>Bacteria</taxon>
        <taxon>Bacillati</taxon>
        <taxon>Bacillota</taxon>
        <taxon>Clostridia</taxon>
        <taxon>Eubacteriales</taxon>
        <taxon>Desulfitobacteriaceae</taxon>
        <taxon>Desulfitobacterium</taxon>
    </lineage>
</organism>